<dbReference type="Proteomes" id="UP000254876">
    <property type="component" value="Unassembled WGS sequence"/>
</dbReference>
<reference evidence="2 3" key="1">
    <citation type="submission" date="2018-06" db="EMBL/GenBank/DDBJ databases">
        <authorList>
            <consortium name="Pathogen Informatics"/>
            <person name="Doyle S."/>
        </authorList>
    </citation>
    <scope>NUCLEOTIDE SEQUENCE [LARGE SCALE GENOMIC DNA]</scope>
    <source>
        <strain evidence="2 3">NCTC10588</strain>
    </source>
</reference>
<organism evidence="2 3">
    <name type="scientific">Elizabethkingia anophelis</name>
    <dbReference type="NCBI Taxonomy" id="1117645"/>
    <lineage>
        <taxon>Bacteria</taxon>
        <taxon>Pseudomonadati</taxon>
        <taxon>Bacteroidota</taxon>
        <taxon>Flavobacteriia</taxon>
        <taxon>Flavobacteriales</taxon>
        <taxon>Weeksellaceae</taxon>
        <taxon>Elizabethkingia</taxon>
    </lineage>
</organism>
<sequence>MARFSFSLLLFLSMSIMINAQRNRTGWIDPTDQDFTLRALTTKQNQYNNNKRAFQVMMDGVNKRLDYVIDNDIQFPEKYNEYIRKQLRDIETSSARTDFSSTEATRAWVNYLRGFTNYLDKLIATYGN</sequence>
<feature type="signal peptide" evidence="1">
    <location>
        <begin position="1"/>
        <end position="20"/>
    </location>
</feature>
<protein>
    <submittedName>
        <fullName evidence="2">Uncharacterized protein</fullName>
    </submittedName>
</protein>
<name>A0A7Z7PYR6_9FLAO</name>
<dbReference type="AlphaFoldDB" id="A0A7Z7PYR6"/>
<dbReference type="EMBL" id="UFYD01000001">
    <property type="protein sequence ID" value="STC96948.1"/>
    <property type="molecule type" value="Genomic_DNA"/>
</dbReference>
<comment type="caution">
    <text evidence="2">The sequence shown here is derived from an EMBL/GenBank/DDBJ whole genome shotgun (WGS) entry which is preliminary data.</text>
</comment>
<evidence type="ECO:0000256" key="1">
    <source>
        <dbReference type="SAM" id="SignalP"/>
    </source>
</evidence>
<gene>
    <name evidence="2" type="ORF">NCTC10588_00798</name>
</gene>
<accession>A0A7Z7PYR6</accession>
<feature type="chain" id="PRO_5030671519" evidence="1">
    <location>
        <begin position="21"/>
        <end position="128"/>
    </location>
</feature>
<dbReference type="RefSeq" id="WP_260122752.1">
    <property type="nucleotide sequence ID" value="NZ_JBJDKH010000002.1"/>
</dbReference>
<keyword evidence="1" id="KW-0732">Signal</keyword>
<evidence type="ECO:0000313" key="2">
    <source>
        <dbReference type="EMBL" id="STC96948.1"/>
    </source>
</evidence>
<proteinExistence type="predicted"/>
<evidence type="ECO:0000313" key="3">
    <source>
        <dbReference type="Proteomes" id="UP000254876"/>
    </source>
</evidence>